<evidence type="ECO:0000313" key="2">
    <source>
        <dbReference type="Proteomes" id="UP001501005"/>
    </source>
</evidence>
<reference evidence="2" key="1">
    <citation type="journal article" date="2019" name="Int. J. Syst. Evol. Microbiol.">
        <title>The Global Catalogue of Microorganisms (GCM) 10K type strain sequencing project: providing services to taxonomists for standard genome sequencing and annotation.</title>
        <authorList>
            <consortium name="The Broad Institute Genomics Platform"/>
            <consortium name="The Broad Institute Genome Sequencing Center for Infectious Disease"/>
            <person name="Wu L."/>
            <person name="Ma J."/>
        </authorList>
    </citation>
    <scope>NUCLEOTIDE SEQUENCE [LARGE SCALE GENOMIC DNA]</scope>
    <source>
        <strain evidence="2">JCM 10673</strain>
    </source>
</reference>
<keyword evidence="2" id="KW-1185">Reference proteome</keyword>
<name>A0ABP3YSZ6_9ACTN</name>
<comment type="caution">
    <text evidence="1">The sequence shown here is derived from an EMBL/GenBank/DDBJ whole genome shotgun (WGS) entry which is preliminary data.</text>
</comment>
<sequence>MARAVLALRVAECEPATPQADEKKARGLLRELAEESVIVRPAPERTEYHVPDA</sequence>
<dbReference type="RefSeq" id="WP_344045659.1">
    <property type="nucleotide sequence ID" value="NZ_BAAAHG010000001.1"/>
</dbReference>
<accession>A0ABP3YSZ6</accession>
<proteinExistence type="predicted"/>
<organism evidence="1 2">
    <name type="scientific">Streptomyces thermoalcalitolerans</name>
    <dbReference type="NCBI Taxonomy" id="65605"/>
    <lineage>
        <taxon>Bacteria</taxon>
        <taxon>Bacillati</taxon>
        <taxon>Actinomycetota</taxon>
        <taxon>Actinomycetes</taxon>
        <taxon>Kitasatosporales</taxon>
        <taxon>Streptomycetaceae</taxon>
        <taxon>Streptomyces</taxon>
    </lineage>
</organism>
<gene>
    <name evidence="1" type="ORF">GCM10009549_02330</name>
</gene>
<dbReference type="Proteomes" id="UP001501005">
    <property type="component" value="Unassembled WGS sequence"/>
</dbReference>
<protein>
    <submittedName>
        <fullName evidence="1">Uncharacterized protein</fullName>
    </submittedName>
</protein>
<evidence type="ECO:0000313" key="1">
    <source>
        <dbReference type="EMBL" id="GAA0901439.1"/>
    </source>
</evidence>
<dbReference type="EMBL" id="BAAAHG010000001">
    <property type="protein sequence ID" value="GAA0901439.1"/>
    <property type="molecule type" value="Genomic_DNA"/>
</dbReference>